<dbReference type="PANTHER" id="PTHR37984:SF5">
    <property type="entry name" value="PROTEIN NYNRIN-LIKE"/>
    <property type="match status" value="1"/>
</dbReference>
<dbReference type="PANTHER" id="PTHR37984">
    <property type="entry name" value="PROTEIN CBG26694"/>
    <property type="match status" value="1"/>
</dbReference>
<dbReference type="OMA" id="ESMALHW"/>
<dbReference type="EC" id="2.7.7.49" evidence="1"/>
<dbReference type="Gene3D" id="1.10.340.70">
    <property type="match status" value="1"/>
</dbReference>
<dbReference type="PhylomeDB" id="T1IM63"/>
<evidence type="ECO:0000313" key="4">
    <source>
        <dbReference type="Proteomes" id="UP000014500"/>
    </source>
</evidence>
<reference evidence="3" key="2">
    <citation type="submission" date="2015-02" db="UniProtKB">
        <authorList>
            <consortium name="EnsemblMetazoa"/>
        </authorList>
    </citation>
    <scope>IDENTIFICATION</scope>
</reference>
<evidence type="ECO:0000256" key="1">
    <source>
        <dbReference type="ARBA" id="ARBA00012493"/>
    </source>
</evidence>
<sequence>MTAVHWALIDKFRIYLLGNTFKLITDNFTTAYVLNKAKLNRKFAHYIVDFAEFDFTPMHRPGKQNVIADHLSRYPLPLDVCLTIFMSGDSCLKEAQRVDGYSSLILEKLKKPANTNHLKQVHESFALVDDILVHVSVVEGRRKERIVVPQSLRSAVLKICHDGSGHFDTVATLSRVRAGYWWKSMLTDVKAYTRSCMVCSKVNRRTTLAYGF</sequence>
<dbReference type="Pfam" id="PF17921">
    <property type="entry name" value="Integrase_H2C2"/>
    <property type="match status" value="1"/>
</dbReference>
<dbReference type="InterPro" id="IPR050951">
    <property type="entry name" value="Retrovirus_Pol_polyprotein"/>
</dbReference>
<dbReference type="FunFam" id="1.10.340.70:FF:000001">
    <property type="entry name" value="Retrovirus-related Pol polyprotein from transposon gypsy-like Protein"/>
    <property type="match status" value="1"/>
</dbReference>
<reference evidence="4" key="1">
    <citation type="submission" date="2011-05" db="EMBL/GenBank/DDBJ databases">
        <authorList>
            <person name="Richards S.R."/>
            <person name="Qu J."/>
            <person name="Jiang H."/>
            <person name="Jhangiani S.N."/>
            <person name="Agravi P."/>
            <person name="Goodspeed R."/>
            <person name="Gross S."/>
            <person name="Mandapat C."/>
            <person name="Jackson L."/>
            <person name="Mathew T."/>
            <person name="Pu L."/>
            <person name="Thornton R."/>
            <person name="Saada N."/>
            <person name="Wilczek-Boney K.B."/>
            <person name="Lee S."/>
            <person name="Kovar C."/>
            <person name="Wu Y."/>
            <person name="Scherer S.E."/>
            <person name="Worley K.C."/>
            <person name="Muzny D.M."/>
            <person name="Gibbs R."/>
        </authorList>
    </citation>
    <scope>NUCLEOTIDE SEQUENCE</scope>
    <source>
        <strain evidence="4">Brora</strain>
    </source>
</reference>
<dbReference type="EnsemblMetazoa" id="SMAR002057-RA">
    <property type="protein sequence ID" value="SMAR002057-PA"/>
    <property type="gene ID" value="SMAR002057"/>
</dbReference>
<evidence type="ECO:0000259" key="2">
    <source>
        <dbReference type="Pfam" id="PF17921"/>
    </source>
</evidence>
<accession>T1IM63</accession>
<organism evidence="3 4">
    <name type="scientific">Strigamia maritima</name>
    <name type="common">European centipede</name>
    <name type="synonym">Geophilus maritimus</name>
    <dbReference type="NCBI Taxonomy" id="126957"/>
    <lineage>
        <taxon>Eukaryota</taxon>
        <taxon>Metazoa</taxon>
        <taxon>Ecdysozoa</taxon>
        <taxon>Arthropoda</taxon>
        <taxon>Myriapoda</taxon>
        <taxon>Chilopoda</taxon>
        <taxon>Pleurostigmophora</taxon>
        <taxon>Geophilomorpha</taxon>
        <taxon>Linotaeniidae</taxon>
        <taxon>Strigamia</taxon>
    </lineage>
</organism>
<proteinExistence type="predicted"/>
<evidence type="ECO:0000313" key="3">
    <source>
        <dbReference type="EnsemblMetazoa" id="SMAR002057-PA"/>
    </source>
</evidence>
<dbReference type="GO" id="GO:0003964">
    <property type="term" value="F:RNA-directed DNA polymerase activity"/>
    <property type="evidence" value="ECO:0007669"/>
    <property type="project" value="UniProtKB-EC"/>
</dbReference>
<dbReference type="EMBL" id="JH430976">
    <property type="status" value="NOT_ANNOTATED_CDS"/>
    <property type="molecule type" value="Genomic_DNA"/>
</dbReference>
<dbReference type="AlphaFoldDB" id="T1IM63"/>
<dbReference type="STRING" id="126957.T1IM63"/>
<feature type="domain" description="Integrase zinc-binding" evidence="2">
    <location>
        <begin position="148"/>
        <end position="204"/>
    </location>
</feature>
<name>T1IM63_STRMM</name>
<keyword evidence="4" id="KW-1185">Reference proteome</keyword>
<dbReference type="HOGENOM" id="CLU_000384_33_2_1"/>
<dbReference type="Proteomes" id="UP000014500">
    <property type="component" value="Unassembled WGS sequence"/>
</dbReference>
<dbReference type="eggNOG" id="KOG0017">
    <property type="taxonomic scope" value="Eukaryota"/>
</dbReference>
<dbReference type="InterPro" id="IPR041588">
    <property type="entry name" value="Integrase_H2C2"/>
</dbReference>
<protein>
    <recommendedName>
        <fullName evidence="1">RNA-directed DNA polymerase</fullName>
        <ecNumber evidence="1">2.7.7.49</ecNumber>
    </recommendedName>
</protein>